<dbReference type="InterPro" id="IPR001611">
    <property type="entry name" value="Leu-rich_rpt"/>
</dbReference>
<dbReference type="OrthoDB" id="550575at2759"/>
<evidence type="ECO:0000313" key="2">
    <source>
        <dbReference type="EMBL" id="RHZ50419.1"/>
    </source>
</evidence>
<dbReference type="InterPro" id="IPR032675">
    <property type="entry name" value="LRR_dom_sf"/>
</dbReference>
<dbReference type="SMART" id="SM00367">
    <property type="entry name" value="LRR_CC"/>
    <property type="match status" value="5"/>
</dbReference>
<dbReference type="Proteomes" id="UP000266861">
    <property type="component" value="Unassembled WGS sequence"/>
</dbReference>
<dbReference type="Pfam" id="PF13516">
    <property type="entry name" value="LRR_6"/>
    <property type="match status" value="1"/>
</dbReference>
<name>A0A397GJQ4_9GLOM</name>
<reference evidence="2 3" key="1">
    <citation type="submission" date="2018-08" db="EMBL/GenBank/DDBJ databases">
        <title>Genome and evolution of the arbuscular mycorrhizal fungus Diversispora epigaea (formerly Glomus versiforme) and its bacterial endosymbionts.</title>
        <authorList>
            <person name="Sun X."/>
            <person name="Fei Z."/>
            <person name="Harrison M."/>
        </authorList>
    </citation>
    <scope>NUCLEOTIDE SEQUENCE [LARGE SCALE GENOMIC DNA]</scope>
    <source>
        <strain evidence="2 3">IT104</strain>
    </source>
</reference>
<dbReference type="EMBL" id="PQFF01000432">
    <property type="protein sequence ID" value="RHZ50419.1"/>
    <property type="molecule type" value="Genomic_DNA"/>
</dbReference>
<keyword evidence="1" id="KW-0472">Membrane</keyword>
<gene>
    <name evidence="2" type="ORF">Glove_499g47</name>
</gene>
<accession>A0A397GJQ4</accession>
<dbReference type="SUPFAM" id="SSF52047">
    <property type="entry name" value="RNI-like"/>
    <property type="match status" value="1"/>
</dbReference>
<dbReference type="GO" id="GO:0019005">
    <property type="term" value="C:SCF ubiquitin ligase complex"/>
    <property type="evidence" value="ECO:0007669"/>
    <property type="project" value="TreeGrafter"/>
</dbReference>
<feature type="transmembrane region" description="Helical" evidence="1">
    <location>
        <begin position="129"/>
        <end position="149"/>
    </location>
</feature>
<organism evidence="2 3">
    <name type="scientific">Diversispora epigaea</name>
    <dbReference type="NCBI Taxonomy" id="1348612"/>
    <lineage>
        <taxon>Eukaryota</taxon>
        <taxon>Fungi</taxon>
        <taxon>Fungi incertae sedis</taxon>
        <taxon>Mucoromycota</taxon>
        <taxon>Glomeromycotina</taxon>
        <taxon>Glomeromycetes</taxon>
        <taxon>Diversisporales</taxon>
        <taxon>Diversisporaceae</taxon>
        <taxon>Diversispora</taxon>
    </lineage>
</organism>
<dbReference type="GO" id="GO:0031146">
    <property type="term" value="P:SCF-dependent proteasomal ubiquitin-dependent protein catabolic process"/>
    <property type="evidence" value="ECO:0007669"/>
    <property type="project" value="TreeGrafter"/>
</dbReference>
<protein>
    <submittedName>
        <fullName evidence="2">Uncharacterized protein</fullName>
    </submittedName>
</protein>
<feature type="transmembrane region" description="Helical" evidence="1">
    <location>
        <begin position="35"/>
        <end position="56"/>
    </location>
</feature>
<sequence length="493" mass="57038">MEYLKHLTTVDVVGVFVFGFGFLKDTLFWLSKFCYNLYCCIASAWFLLIHQIYESIRPRKNNGFLDLIVSSFLKRRVIGLTTVFLIAHLIFECLLLSILFQVDCTGSNFTDCKAEIDTKLKSNGFSNEAPSYAAMALAIIALSGIVIRLENRYQLRITDKQPLIRFSQGWNLGGIIVVCLYHILRIVFWSIKKPDQSNRSPIIQMILDVLRVLISYFITYDIYLANEHNIFYLGLQKDELTTLGMIYKLNLSLQSKNNKWEEVEAIDIFVSNEPELRFVLVLVNVENIRPPPQYMEPIKRYYEMVKCIRVNKAIIIISKAYPNLRYLNLQNAQLITDKGLCAIAQKCHTLQELYFAKACWITEKSINCIIKNVSRASSNNILMWSCPSIEYLDFRCLRASIEESYITSIVASCPKLKYFNIRYIALGDNIIETLTRTCHKLEHLNLFGCRFVITKDLIRQIEDWVEKENQKKDNSIIISASSNSNRGEPFLTK</sequence>
<dbReference type="PANTHER" id="PTHR13318:SF233">
    <property type="entry name" value="BACK DOMAIN-CONTAINING PROTEIN"/>
    <property type="match status" value="1"/>
</dbReference>
<keyword evidence="1" id="KW-1133">Transmembrane helix</keyword>
<proteinExistence type="predicted"/>
<evidence type="ECO:0000256" key="1">
    <source>
        <dbReference type="SAM" id="Phobius"/>
    </source>
</evidence>
<keyword evidence="3" id="KW-1185">Reference proteome</keyword>
<keyword evidence="1" id="KW-0812">Transmembrane</keyword>
<dbReference type="PANTHER" id="PTHR13318">
    <property type="entry name" value="PARTNER OF PAIRED, ISOFORM B-RELATED"/>
    <property type="match status" value="1"/>
</dbReference>
<evidence type="ECO:0000313" key="3">
    <source>
        <dbReference type="Proteomes" id="UP000266861"/>
    </source>
</evidence>
<dbReference type="Gene3D" id="3.80.10.10">
    <property type="entry name" value="Ribonuclease Inhibitor"/>
    <property type="match status" value="2"/>
</dbReference>
<dbReference type="STRING" id="1348612.A0A397GJQ4"/>
<dbReference type="AlphaFoldDB" id="A0A397GJQ4"/>
<feature type="transmembrane region" description="Helical" evidence="1">
    <location>
        <begin position="170"/>
        <end position="191"/>
    </location>
</feature>
<dbReference type="InterPro" id="IPR006553">
    <property type="entry name" value="Leu-rich_rpt_Cys-con_subtyp"/>
</dbReference>
<comment type="caution">
    <text evidence="2">The sequence shown here is derived from an EMBL/GenBank/DDBJ whole genome shotgun (WGS) entry which is preliminary data.</text>
</comment>
<feature type="transmembrane region" description="Helical" evidence="1">
    <location>
        <begin position="77"/>
        <end position="100"/>
    </location>
</feature>